<name>A0A3A4JZQ0_9NOCA</name>
<dbReference type="RefSeq" id="WP_120039988.1">
    <property type="nucleotide sequence ID" value="NZ_QZFU01000016.1"/>
</dbReference>
<proteinExistence type="predicted"/>
<organism evidence="2 3">
    <name type="scientific">Nocardia panacis</name>
    <dbReference type="NCBI Taxonomy" id="2340916"/>
    <lineage>
        <taxon>Bacteria</taxon>
        <taxon>Bacillati</taxon>
        <taxon>Actinomycetota</taxon>
        <taxon>Actinomycetes</taxon>
        <taxon>Mycobacteriales</taxon>
        <taxon>Nocardiaceae</taxon>
        <taxon>Nocardia</taxon>
    </lineage>
</organism>
<protein>
    <submittedName>
        <fullName evidence="2">Uncharacterized protein</fullName>
    </submittedName>
</protein>
<dbReference type="Pfam" id="PF20550">
    <property type="entry name" value="DUF6764"/>
    <property type="match status" value="1"/>
</dbReference>
<dbReference type="AlphaFoldDB" id="A0A3A4JZQ0"/>
<dbReference type="OrthoDB" id="4570582at2"/>
<gene>
    <name evidence="2" type="ORF">D5S18_12170</name>
</gene>
<dbReference type="EMBL" id="QZFU01000016">
    <property type="protein sequence ID" value="RJO76955.1"/>
    <property type="molecule type" value="Genomic_DNA"/>
</dbReference>
<accession>A0A3A4JZQ0</accession>
<sequence>MKPIQVLLCSTLALGLSVAAPALASAADLYCAADAGTDITLVNGPAACRARTDARGQARAAGYDGVGYAEATEGASALGIGIAGGRGASDAAGGIPVALGIGPDAVATTSLTEPVAAPPGEAVSPSGPRPIEIPVTPSPFAITIAFGGSYAMVSATERAVTCLGAGALAWDAGTGRACLATPFGIWQRTSPTDEARVASQH</sequence>
<feature type="chain" id="PRO_5017307924" evidence="1">
    <location>
        <begin position="27"/>
        <end position="201"/>
    </location>
</feature>
<dbReference type="Proteomes" id="UP000266677">
    <property type="component" value="Unassembled WGS sequence"/>
</dbReference>
<reference evidence="2 3" key="1">
    <citation type="submission" date="2018-09" db="EMBL/GenBank/DDBJ databases">
        <title>YIM PH21274 draft genome.</title>
        <authorList>
            <person name="Miao C."/>
        </authorList>
    </citation>
    <scope>NUCLEOTIDE SEQUENCE [LARGE SCALE GENOMIC DNA]</scope>
    <source>
        <strain evidence="2 3">YIM PH 21724</strain>
    </source>
</reference>
<keyword evidence="3" id="KW-1185">Reference proteome</keyword>
<keyword evidence="1" id="KW-0732">Signal</keyword>
<feature type="signal peptide" evidence="1">
    <location>
        <begin position="1"/>
        <end position="26"/>
    </location>
</feature>
<evidence type="ECO:0000313" key="3">
    <source>
        <dbReference type="Proteomes" id="UP000266677"/>
    </source>
</evidence>
<evidence type="ECO:0000313" key="2">
    <source>
        <dbReference type="EMBL" id="RJO76955.1"/>
    </source>
</evidence>
<comment type="caution">
    <text evidence="2">The sequence shown here is derived from an EMBL/GenBank/DDBJ whole genome shotgun (WGS) entry which is preliminary data.</text>
</comment>
<dbReference type="InterPro" id="IPR046652">
    <property type="entry name" value="DUF6764"/>
</dbReference>
<evidence type="ECO:0000256" key="1">
    <source>
        <dbReference type="SAM" id="SignalP"/>
    </source>
</evidence>